<dbReference type="InParanoid" id="A0A1J7JLR1"/>
<evidence type="ECO:0000256" key="2">
    <source>
        <dbReference type="SAM" id="Phobius"/>
    </source>
</evidence>
<evidence type="ECO:0000313" key="3">
    <source>
        <dbReference type="EMBL" id="OIW30800.1"/>
    </source>
</evidence>
<sequence length="371" mass="38453">MAESDEDFQETQESRYAPAAFEPPSSWPSAEHLLEPPILPPCPKMSSYPPTMSATGNESSEKETAPTYQHPATPAPSGYYMPRTHGEPHHPAGGSAGQVPAYNEIDDNPLPQLVLGDAMPEVFKTSPAVYPDAVREDFVSGPIPVGGGGEEQQSNSAAEDPWYKRHTVLAVIGTVAVVAILAILFGTLGGLGVFTNNRNSSTSASSDPAQNPSSTSSLSTAAPTSSPASSTTSVAATLSSTSSATPPTLQPPHQCTDTSKFIQNISFVVGNGDRHGLGWTLPKASSQAECCTICYFNTLAGCDIWVWSPYDHPTVPCTIVMGYLGGAPDSKCQYGYPNSTAFTIQLNGTGVGSSGPCGSGGLIVPGSGNPG</sequence>
<feature type="transmembrane region" description="Helical" evidence="2">
    <location>
        <begin position="168"/>
        <end position="194"/>
    </location>
</feature>
<feature type="compositionally biased region" description="Polar residues" evidence="1">
    <location>
        <begin position="48"/>
        <end position="58"/>
    </location>
</feature>
<dbReference type="OrthoDB" id="5244249at2759"/>
<keyword evidence="2" id="KW-0812">Transmembrane</keyword>
<dbReference type="Proteomes" id="UP000182658">
    <property type="component" value="Unassembled WGS sequence"/>
</dbReference>
<dbReference type="AlphaFoldDB" id="A0A1J7JLR1"/>
<organism evidence="3 4">
    <name type="scientific">Coniochaeta ligniaria NRRL 30616</name>
    <dbReference type="NCBI Taxonomy" id="1408157"/>
    <lineage>
        <taxon>Eukaryota</taxon>
        <taxon>Fungi</taxon>
        <taxon>Dikarya</taxon>
        <taxon>Ascomycota</taxon>
        <taxon>Pezizomycotina</taxon>
        <taxon>Sordariomycetes</taxon>
        <taxon>Sordariomycetidae</taxon>
        <taxon>Coniochaetales</taxon>
        <taxon>Coniochaetaceae</taxon>
        <taxon>Coniochaeta</taxon>
    </lineage>
</organism>
<protein>
    <recommendedName>
        <fullName evidence="5">Apple domain-containing protein</fullName>
    </recommendedName>
</protein>
<keyword evidence="4" id="KW-1185">Reference proteome</keyword>
<feature type="region of interest" description="Disordered" evidence="1">
    <location>
        <begin position="200"/>
        <end position="253"/>
    </location>
</feature>
<feature type="region of interest" description="Disordered" evidence="1">
    <location>
        <begin position="1"/>
        <end position="105"/>
    </location>
</feature>
<evidence type="ECO:0008006" key="5">
    <source>
        <dbReference type="Google" id="ProtNLM"/>
    </source>
</evidence>
<keyword evidence="2" id="KW-1133">Transmembrane helix</keyword>
<evidence type="ECO:0000256" key="1">
    <source>
        <dbReference type="SAM" id="MobiDB-lite"/>
    </source>
</evidence>
<feature type="compositionally biased region" description="Acidic residues" evidence="1">
    <location>
        <begin position="1"/>
        <end position="10"/>
    </location>
</feature>
<feature type="compositionally biased region" description="Low complexity" evidence="1">
    <location>
        <begin position="200"/>
        <end position="247"/>
    </location>
</feature>
<gene>
    <name evidence="3" type="ORF">CONLIGDRAFT_642855</name>
</gene>
<name>A0A1J7JLR1_9PEZI</name>
<evidence type="ECO:0000313" key="4">
    <source>
        <dbReference type="Proteomes" id="UP000182658"/>
    </source>
</evidence>
<dbReference type="EMBL" id="KV875096">
    <property type="protein sequence ID" value="OIW30800.1"/>
    <property type="molecule type" value="Genomic_DNA"/>
</dbReference>
<reference evidence="3 4" key="1">
    <citation type="submission" date="2016-10" db="EMBL/GenBank/DDBJ databases">
        <title>Draft genome sequence of Coniochaeta ligniaria NRRL30616, a lignocellulolytic fungus for bioabatement of inhibitors in plant biomass hydrolysates.</title>
        <authorList>
            <consortium name="DOE Joint Genome Institute"/>
            <person name="Jimenez D.J."/>
            <person name="Hector R.E."/>
            <person name="Riley R."/>
            <person name="Sun H."/>
            <person name="Grigoriev I.V."/>
            <person name="Van Elsas J.D."/>
            <person name="Nichols N.N."/>
        </authorList>
    </citation>
    <scope>NUCLEOTIDE SEQUENCE [LARGE SCALE GENOMIC DNA]</scope>
    <source>
        <strain evidence="3 4">NRRL 30616</strain>
    </source>
</reference>
<accession>A0A1J7JLR1</accession>
<keyword evidence="2" id="KW-0472">Membrane</keyword>
<proteinExistence type="predicted"/>